<dbReference type="Proteomes" id="UP000000366">
    <property type="component" value="Chromosome"/>
</dbReference>
<accession>A2SJF6</accession>
<keyword evidence="2" id="KW-1185">Reference proteome</keyword>
<name>A2SJF6_METPP</name>
<dbReference type="HOGENOM" id="CLU_2001221_0_0_4"/>
<proteinExistence type="predicted"/>
<sequence>MAHDGHDLLHAARQRELLDDVDQQRHAARAPGQSIAVGLQQRVPQRRRQPPQCVLRDDIGGAGRQPLLRTLLVRVAADEDEGRSGLPFTGQLQRLQTVQARHLAVAEDRVEAVLAQRLHIVEAV</sequence>
<gene>
    <name evidence="1" type="ordered locus">Mpe_A2741</name>
</gene>
<organism evidence="1 2">
    <name type="scientific">Methylibium petroleiphilum (strain ATCC BAA-1232 / LMG 22953 / PM1)</name>
    <dbReference type="NCBI Taxonomy" id="420662"/>
    <lineage>
        <taxon>Bacteria</taxon>
        <taxon>Pseudomonadati</taxon>
        <taxon>Pseudomonadota</taxon>
        <taxon>Betaproteobacteria</taxon>
        <taxon>Burkholderiales</taxon>
        <taxon>Sphaerotilaceae</taxon>
        <taxon>Methylibium</taxon>
    </lineage>
</organism>
<dbReference type="AlphaFoldDB" id="A2SJF6"/>
<dbReference type="KEGG" id="mpt:Mpe_A2741"/>
<evidence type="ECO:0000313" key="2">
    <source>
        <dbReference type="Proteomes" id="UP000000366"/>
    </source>
</evidence>
<dbReference type="EMBL" id="CP000555">
    <property type="protein sequence ID" value="ABM95695.1"/>
    <property type="molecule type" value="Genomic_DNA"/>
</dbReference>
<reference evidence="1 2" key="1">
    <citation type="journal article" date="2007" name="J. Bacteriol.">
        <title>Whole-genome analysis of the methyl tert-butyl ether-degrading beta-proteobacterium Methylibium petroleiphilum PM1.</title>
        <authorList>
            <person name="Kane S.R."/>
            <person name="Chakicherla A.Y."/>
            <person name="Chain P.S.G."/>
            <person name="Schmidt R."/>
            <person name="Shin M.W."/>
            <person name="Legler T.C."/>
            <person name="Scow K.M."/>
            <person name="Larimer F.W."/>
            <person name="Lucas S.M."/>
            <person name="Richardson P.M."/>
            <person name="Hristova K.R."/>
        </authorList>
    </citation>
    <scope>NUCLEOTIDE SEQUENCE [LARGE SCALE GENOMIC DNA]</scope>
    <source>
        <strain evidence="2">ATCC BAA-1232 / LMG 22953 / PM1</strain>
    </source>
</reference>
<evidence type="ECO:0000313" key="1">
    <source>
        <dbReference type="EMBL" id="ABM95695.1"/>
    </source>
</evidence>
<protein>
    <submittedName>
        <fullName evidence="1">Uncharacterized protein</fullName>
    </submittedName>
</protein>